<name>A0A915E062_9BILA</name>
<keyword evidence="1" id="KW-1133">Transmembrane helix</keyword>
<keyword evidence="3" id="KW-1185">Reference proteome</keyword>
<keyword evidence="2" id="KW-0732">Signal</keyword>
<evidence type="ECO:0000256" key="1">
    <source>
        <dbReference type="SAM" id="Phobius"/>
    </source>
</evidence>
<proteinExistence type="predicted"/>
<protein>
    <submittedName>
        <fullName evidence="4">Uncharacterized protein</fullName>
    </submittedName>
</protein>
<keyword evidence="1" id="KW-0472">Membrane</keyword>
<evidence type="ECO:0000256" key="2">
    <source>
        <dbReference type="SAM" id="SignalP"/>
    </source>
</evidence>
<keyword evidence="1" id="KW-0812">Transmembrane</keyword>
<accession>A0A915E062</accession>
<sequence>MTILFASNALQTVILAFLLLDLHAGCSIAATTGGSFALPSGLLAKFQLDSVSAHSIVVKMVGGTGAQTILTLTLLNYLSHCIILMLLWSEPERGPQENWK</sequence>
<feature type="signal peptide" evidence="2">
    <location>
        <begin position="1"/>
        <end position="24"/>
    </location>
</feature>
<evidence type="ECO:0000313" key="3">
    <source>
        <dbReference type="Proteomes" id="UP000887574"/>
    </source>
</evidence>
<dbReference type="WBParaSite" id="jg25305">
    <property type="protein sequence ID" value="jg25305"/>
    <property type="gene ID" value="jg25305"/>
</dbReference>
<feature type="transmembrane region" description="Helical" evidence="1">
    <location>
        <begin position="69"/>
        <end position="88"/>
    </location>
</feature>
<evidence type="ECO:0000313" key="4">
    <source>
        <dbReference type="WBParaSite" id="jg25305"/>
    </source>
</evidence>
<organism evidence="3 4">
    <name type="scientific">Ditylenchus dipsaci</name>
    <dbReference type="NCBI Taxonomy" id="166011"/>
    <lineage>
        <taxon>Eukaryota</taxon>
        <taxon>Metazoa</taxon>
        <taxon>Ecdysozoa</taxon>
        <taxon>Nematoda</taxon>
        <taxon>Chromadorea</taxon>
        <taxon>Rhabditida</taxon>
        <taxon>Tylenchina</taxon>
        <taxon>Tylenchomorpha</taxon>
        <taxon>Sphaerularioidea</taxon>
        <taxon>Anguinidae</taxon>
        <taxon>Anguininae</taxon>
        <taxon>Ditylenchus</taxon>
    </lineage>
</organism>
<reference evidence="4" key="1">
    <citation type="submission" date="2022-11" db="UniProtKB">
        <authorList>
            <consortium name="WormBaseParasite"/>
        </authorList>
    </citation>
    <scope>IDENTIFICATION</scope>
</reference>
<dbReference type="AlphaFoldDB" id="A0A915E062"/>
<dbReference type="Proteomes" id="UP000887574">
    <property type="component" value="Unplaced"/>
</dbReference>
<feature type="chain" id="PRO_5037824658" evidence="2">
    <location>
        <begin position="25"/>
        <end position="100"/>
    </location>
</feature>